<feature type="chain" id="PRO_5012105013" description="DUF4468 domain-containing protein" evidence="1">
    <location>
        <begin position="24"/>
        <end position="180"/>
    </location>
</feature>
<evidence type="ECO:0000313" key="2">
    <source>
        <dbReference type="EMBL" id="SNS21419.1"/>
    </source>
</evidence>
<accession>A0A239CN99</accession>
<organism evidence="2 3">
    <name type="scientific">Dokdonia pacifica</name>
    <dbReference type="NCBI Taxonomy" id="1627892"/>
    <lineage>
        <taxon>Bacteria</taxon>
        <taxon>Pseudomonadati</taxon>
        <taxon>Bacteroidota</taxon>
        <taxon>Flavobacteriia</taxon>
        <taxon>Flavobacteriales</taxon>
        <taxon>Flavobacteriaceae</taxon>
        <taxon>Dokdonia</taxon>
    </lineage>
</organism>
<dbReference type="Proteomes" id="UP000198379">
    <property type="component" value="Unassembled WGS sequence"/>
</dbReference>
<keyword evidence="3" id="KW-1185">Reference proteome</keyword>
<dbReference type="AlphaFoldDB" id="A0A239CN99"/>
<reference evidence="2 3" key="1">
    <citation type="submission" date="2017-06" db="EMBL/GenBank/DDBJ databases">
        <authorList>
            <person name="Kim H.J."/>
            <person name="Triplett B.A."/>
        </authorList>
    </citation>
    <scope>NUCLEOTIDE SEQUENCE [LARGE SCALE GENOMIC DNA]</scope>
    <source>
        <strain evidence="2 3">DSM 25597</strain>
    </source>
</reference>
<evidence type="ECO:0008006" key="4">
    <source>
        <dbReference type="Google" id="ProtNLM"/>
    </source>
</evidence>
<proteinExistence type="predicted"/>
<keyword evidence="1" id="KW-0732">Signal</keyword>
<gene>
    <name evidence="2" type="ORF">SAMN06265376_10893</name>
</gene>
<dbReference type="RefSeq" id="WP_089373376.1">
    <property type="nucleotide sequence ID" value="NZ_BMEP01000009.1"/>
</dbReference>
<dbReference type="EMBL" id="FZNY01000008">
    <property type="protein sequence ID" value="SNS21419.1"/>
    <property type="molecule type" value="Genomic_DNA"/>
</dbReference>
<sequence>MKRNILTYSILFAFIFTSFHAFSQVQKIVSDTNEFEYLVGMEYSDVKELDNLVYQTRTSMIDAQKETSSTKFTKGTYQIITSEIVRYEPDSLKKIYTIQDIIVLNGTYSTCEGCLISKVKDYTIKSVHQNGKVKKESVIIAFKKNDLTGVFTQVDPRAYEWNENTDRLEKLMKKPIIGKF</sequence>
<protein>
    <recommendedName>
        <fullName evidence="4">DUF4468 domain-containing protein</fullName>
    </recommendedName>
</protein>
<name>A0A239CN99_9FLAO</name>
<evidence type="ECO:0000313" key="3">
    <source>
        <dbReference type="Proteomes" id="UP000198379"/>
    </source>
</evidence>
<feature type="signal peptide" evidence="1">
    <location>
        <begin position="1"/>
        <end position="23"/>
    </location>
</feature>
<evidence type="ECO:0000256" key="1">
    <source>
        <dbReference type="SAM" id="SignalP"/>
    </source>
</evidence>